<evidence type="ECO:0000256" key="3">
    <source>
        <dbReference type="RuleBase" id="RU000411"/>
    </source>
</evidence>
<dbReference type="InterPro" id="IPR023795">
    <property type="entry name" value="Serpin_CS"/>
</dbReference>
<dbReference type="SUPFAM" id="SSF56574">
    <property type="entry name" value="Serpins"/>
    <property type="match status" value="1"/>
</dbReference>
<dbReference type="Pfam" id="PF00079">
    <property type="entry name" value="Serpin"/>
    <property type="match status" value="1"/>
</dbReference>
<evidence type="ECO:0000256" key="2">
    <source>
        <dbReference type="ARBA" id="ARBA00022900"/>
    </source>
</evidence>
<dbReference type="GO" id="GO:0005615">
    <property type="term" value="C:extracellular space"/>
    <property type="evidence" value="ECO:0007669"/>
    <property type="project" value="InterPro"/>
</dbReference>
<dbReference type="InterPro" id="IPR000215">
    <property type="entry name" value="Serpin_fam"/>
</dbReference>
<proteinExistence type="inferred from homology"/>
<protein>
    <recommendedName>
        <fullName evidence="5">Serpin domain-containing protein</fullName>
    </recommendedName>
</protein>
<sequence length="411" mass="46205">MFVVHLFLIHSAVALSAAGQQCSIAPDLAGGYQQGNLAKNQLKLSVDLLSAVSSANPSQNIILSPYSIYSAFTLLYFAASGHTEKILRRFLHLPSDMSKNSTFGVYSLERNNNKRKDSGGYEFYIADRIYVQQDLKVNDCVKSLFQNEYSLVDFNQKDVVTENINKWVEKITKNAITNFLPKDYINSDTVLLMVNAVYFKGLWKNTFSEQSTFLEDFHLADGSTKPVAMMHKKAQYRYIYTCDDNPVDLLELPYEGDDVSMFIILPRQPRASSIPKLLKHLTPKRLQGILHDISQESLRTVDVTIPKFEIEQSLELKPILEALGADELFSKNADLGDFVQDTRNIVISKALHKAKIEVDEKGTIAVGVTSMATILRSGINGLRFRANHPFLYLICNKAKQVVLFSGIFNSP</sequence>
<dbReference type="InterPro" id="IPR042178">
    <property type="entry name" value="Serpin_sf_1"/>
</dbReference>
<dbReference type="SMART" id="SM00093">
    <property type="entry name" value="SERPIN"/>
    <property type="match status" value="1"/>
</dbReference>
<keyword evidence="1" id="KW-0646">Protease inhibitor</keyword>
<dbReference type="Gene3D" id="2.30.39.10">
    <property type="entry name" value="Alpha-1-antitrypsin, domain 1"/>
    <property type="match status" value="1"/>
</dbReference>
<dbReference type="AlphaFoldDB" id="A0A1B6GB18"/>
<name>A0A1B6GB18_9HEMI</name>
<dbReference type="InterPro" id="IPR042185">
    <property type="entry name" value="Serpin_sf_2"/>
</dbReference>
<evidence type="ECO:0000259" key="5">
    <source>
        <dbReference type="SMART" id="SM00093"/>
    </source>
</evidence>
<feature type="signal peptide" evidence="4">
    <location>
        <begin position="1"/>
        <end position="18"/>
    </location>
</feature>
<evidence type="ECO:0000256" key="1">
    <source>
        <dbReference type="ARBA" id="ARBA00022690"/>
    </source>
</evidence>
<accession>A0A1B6GB18</accession>
<dbReference type="InterPro" id="IPR023796">
    <property type="entry name" value="Serpin_dom"/>
</dbReference>
<gene>
    <name evidence="6" type="ORF">g.33940</name>
</gene>
<evidence type="ECO:0000313" key="6">
    <source>
        <dbReference type="EMBL" id="JAS59625.1"/>
    </source>
</evidence>
<dbReference type="GO" id="GO:0004867">
    <property type="term" value="F:serine-type endopeptidase inhibitor activity"/>
    <property type="evidence" value="ECO:0007669"/>
    <property type="project" value="UniProtKB-KW"/>
</dbReference>
<dbReference type="PANTHER" id="PTHR11461:SF278">
    <property type="entry name" value="SERINE PROTEASE INHIBITOR 88EA"/>
    <property type="match status" value="1"/>
</dbReference>
<keyword evidence="2" id="KW-0722">Serine protease inhibitor</keyword>
<organism evidence="6">
    <name type="scientific">Cuerna arida</name>
    <dbReference type="NCBI Taxonomy" id="1464854"/>
    <lineage>
        <taxon>Eukaryota</taxon>
        <taxon>Metazoa</taxon>
        <taxon>Ecdysozoa</taxon>
        <taxon>Arthropoda</taxon>
        <taxon>Hexapoda</taxon>
        <taxon>Insecta</taxon>
        <taxon>Pterygota</taxon>
        <taxon>Neoptera</taxon>
        <taxon>Paraneoptera</taxon>
        <taxon>Hemiptera</taxon>
        <taxon>Auchenorrhyncha</taxon>
        <taxon>Membracoidea</taxon>
        <taxon>Cicadellidae</taxon>
        <taxon>Cicadellinae</taxon>
        <taxon>Proconiini</taxon>
        <taxon>Cuerna</taxon>
    </lineage>
</organism>
<dbReference type="EMBL" id="GECZ01010144">
    <property type="protein sequence ID" value="JAS59625.1"/>
    <property type="molecule type" value="Transcribed_RNA"/>
</dbReference>
<comment type="similarity">
    <text evidence="3">Belongs to the serpin family.</text>
</comment>
<dbReference type="PROSITE" id="PS00284">
    <property type="entry name" value="SERPIN"/>
    <property type="match status" value="1"/>
</dbReference>
<feature type="domain" description="Serpin" evidence="5">
    <location>
        <begin position="46"/>
        <end position="411"/>
    </location>
</feature>
<reference evidence="6" key="1">
    <citation type="submission" date="2015-11" db="EMBL/GenBank/DDBJ databases">
        <title>De novo transcriptome assembly of four potential Pierce s Disease insect vectors from Arizona vineyards.</title>
        <authorList>
            <person name="Tassone E.E."/>
        </authorList>
    </citation>
    <scope>NUCLEOTIDE SEQUENCE</scope>
</reference>
<keyword evidence="4" id="KW-0732">Signal</keyword>
<dbReference type="PANTHER" id="PTHR11461">
    <property type="entry name" value="SERINE PROTEASE INHIBITOR, SERPIN"/>
    <property type="match status" value="1"/>
</dbReference>
<feature type="chain" id="PRO_5008583406" description="Serpin domain-containing protein" evidence="4">
    <location>
        <begin position="19"/>
        <end position="411"/>
    </location>
</feature>
<dbReference type="Gene3D" id="3.30.497.10">
    <property type="entry name" value="Antithrombin, subunit I, domain 2"/>
    <property type="match status" value="1"/>
</dbReference>
<evidence type="ECO:0000256" key="4">
    <source>
        <dbReference type="SAM" id="SignalP"/>
    </source>
</evidence>
<dbReference type="InterPro" id="IPR036186">
    <property type="entry name" value="Serpin_sf"/>
</dbReference>